<organism evidence="1 2">
    <name type="scientific">Pneumocystis oryctolagi</name>
    <dbReference type="NCBI Taxonomy" id="42067"/>
    <lineage>
        <taxon>Eukaryota</taxon>
        <taxon>Fungi</taxon>
        <taxon>Dikarya</taxon>
        <taxon>Ascomycota</taxon>
        <taxon>Taphrinomycotina</taxon>
        <taxon>Pneumocystomycetes</taxon>
        <taxon>Pneumocystaceae</taxon>
        <taxon>Pneumocystis</taxon>
    </lineage>
</organism>
<comment type="caution">
    <text evidence="1">The sequence shown here is derived from an EMBL/GenBank/DDBJ whole genome shotgun (WGS) entry which is preliminary data.</text>
</comment>
<accession>A0ACB7CBG0</accession>
<keyword evidence="2" id="KW-1185">Reference proteome</keyword>
<gene>
    <name evidence="1" type="ORF">PORY_001561</name>
</gene>
<feature type="non-terminal residue" evidence="1">
    <location>
        <position position="1"/>
    </location>
</feature>
<dbReference type="Proteomes" id="UP000768646">
    <property type="component" value="Unassembled WGS sequence"/>
</dbReference>
<proteinExistence type="predicted"/>
<protein>
    <submittedName>
        <fullName evidence="1">Uncharacterized protein</fullName>
    </submittedName>
</protein>
<evidence type="ECO:0000313" key="2">
    <source>
        <dbReference type="Proteomes" id="UP000768646"/>
    </source>
</evidence>
<reference evidence="1 2" key="1">
    <citation type="journal article" date="2021" name="Commun. Biol.">
        <title>Genomic insights into the host specific adaptation of the Pneumocystis genus.</title>
        <authorList>
            <person name="Cisse O.H."/>
            <person name="Ma L."/>
            <person name="Dekker J.P."/>
            <person name="Khil P.P."/>
            <person name="Youn J.-H."/>
            <person name="Brenchley J.M."/>
            <person name="Blair R."/>
            <person name="Pahar B."/>
            <person name="Chabe M."/>
            <person name="Van Rompay K.K.A."/>
            <person name="Keesler R."/>
            <person name="Sukura A."/>
            <person name="Hirsch V."/>
            <person name="Kutty G."/>
            <person name="Liu Y."/>
            <person name="Peng L."/>
            <person name="Chen J."/>
            <person name="Song J."/>
            <person name="Weissenbacher-Lang C."/>
            <person name="Xu J."/>
            <person name="Upham N.S."/>
            <person name="Stajich J.E."/>
            <person name="Cuomo C.A."/>
            <person name="Cushion M.T."/>
            <person name="Kovacs J.A."/>
        </authorList>
    </citation>
    <scope>NUCLEOTIDE SEQUENCE [LARGE SCALE GENOMIC DNA]</scope>
    <source>
        <strain evidence="1 2">RABM</strain>
    </source>
</reference>
<sequence>YCNFILSIGFLSSILSCALFSNWFPFFTIIIYTFAPLPNIICNRISDTNDFINDAFGGSIKDIGRFITGILVTSGIALPIILEHIHLITRYATILSISGGLLIYTTILVYSDIFLRDRDEF</sequence>
<dbReference type="EMBL" id="JABTEG010000005">
    <property type="protein sequence ID" value="KAG4304886.1"/>
    <property type="molecule type" value="Genomic_DNA"/>
</dbReference>
<name>A0ACB7CBG0_9ASCO</name>
<evidence type="ECO:0000313" key="1">
    <source>
        <dbReference type="EMBL" id="KAG4304886.1"/>
    </source>
</evidence>